<evidence type="ECO:0000256" key="3">
    <source>
        <dbReference type="ARBA" id="ARBA00022475"/>
    </source>
</evidence>
<sequence length="211" mass="22773">MSVEIWLMFSMAYLAVTLSPGPNVLLVVQNSIKYGCKSAISTIIGNLACQFIVVSMVAVGVGGIITQLPAWFFAMKCIGGVYLIYLGCQTLIKKHTGVLVSKEMATVSGAPVARILFKQAFVVSASNPKTLIFLSAFLPQFIDATKSQLFQFSIMYCSICLIVFLVHIAYALIFSGVGRKFKSIQFEDKLSKVVGGLFISMGGGILLSSRS</sequence>
<gene>
    <name evidence="8" type="ORF">HGP28_05490</name>
</gene>
<dbReference type="GO" id="GO:0042970">
    <property type="term" value="F:homoserine transmembrane transporter activity"/>
    <property type="evidence" value="ECO:0007669"/>
    <property type="project" value="TreeGrafter"/>
</dbReference>
<feature type="transmembrane region" description="Helical" evidence="7">
    <location>
        <begin position="40"/>
        <end position="65"/>
    </location>
</feature>
<evidence type="ECO:0000256" key="7">
    <source>
        <dbReference type="SAM" id="Phobius"/>
    </source>
</evidence>
<keyword evidence="9" id="KW-1185">Reference proteome</keyword>
<name>A0A7X8TPF1_9VIBR</name>
<keyword evidence="3" id="KW-1003">Cell membrane</keyword>
<comment type="caution">
    <text evidence="8">The sequence shown here is derived from an EMBL/GenBank/DDBJ whole genome shotgun (WGS) entry which is preliminary data.</text>
</comment>
<comment type="subcellular location">
    <subcellularLocation>
        <location evidence="1">Cell membrane</location>
        <topology evidence="1">Multi-pass membrane protein</topology>
    </subcellularLocation>
</comment>
<dbReference type="PIRSF" id="PIRSF006324">
    <property type="entry name" value="LeuE"/>
    <property type="match status" value="1"/>
</dbReference>
<organism evidence="8 9">
    <name type="scientific">Vibrio agarilyticus</name>
    <dbReference type="NCBI Taxonomy" id="2726741"/>
    <lineage>
        <taxon>Bacteria</taxon>
        <taxon>Pseudomonadati</taxon>
        <taxon>Pseudomonadota</taxon>
        <taxon>Gammaproteobacteria</taxon>
        <taxon>Vibrionales</taxon>
        <taxon>Vibrionaceae</taxon>
        <taxon>Vibrio</taxon>
    </lineage>
</organism>
<dbReference type="PANTHER" id="PTHR30086:SF14">
    <property type="entry name" value="HOMOSERINE_HOMOSERINE LACTONE EFFLUX PROTEIN"/>
    <property type="match status" value="1"/>
</dbReference>
<keyword evidence="5 7" id="KW-1133">Transmembrane helix</keyword>
<dbReference type="PANTHER" id="PTHR30086">
    <property type="entry name" value="ARGININE EXPORTER PROTEIN ARGO"/>
    <property type="match status" value="1"/>
</dbReference>
<dbReference type="GO" id="GO:0005886">
    <property type="term" value="C:plasma membrane"/>
    <property type="evidence" value="ECO:0007669"/>
    <property type="project" value="UniProtKB-SubCell"/>
</dbReference>
<dbReference type="InterPro" id="IPR001123">
    <property type="entry name" value="LeuE-type"/>
</dbReference>
<feature type="transmembrane region" description="Helical" evidence="7">
    <location>
        <begin position="6"/>
        <end position="28"/>
    </location>
</feature>
<protein>
    <submittedName>
        <fullName evidence="8">LysE family translocator</fullName>
    </submittedName>
</protein>
<keyword evidence="4 7" id="KW-0812">Transmembrane</keyword>
<evidence type="ECO:0000256" key="2">
    <source>
        <dbReference type="ARBA" id="ARBA00007928"/>
    </source>
</evidence>
<dbReference type="AlphaFoldDB" id="A0A7X8TPF1"/>
<feature type="transmembrane region" description="Helical" evidence="7">
    <location>
        <begin position="71"/>
        <end position="92"/>
    </location>
</feature>
<comment type="similarity">
    <text evidence="2">Belongs to the Rht family.</text>
</comment>
<feature type="transmembrane region" description="Helical" evidence="7">
    <location>
        <begin position="154"/>
        <end position="173"/>
    </location>
</feature>
<evidence type="ECO:0000256" key="1">
    <source>
        <dbReference type="ARBA" id="ARBA00004651"/>
    </source>
</evidence>
<evidence type="ECO:0000313" key="9">
    <source>
        <dbReference type="Proteomes" id="UP000535589"/>
    </source>
</evidence>
<dbReference type="Pfam" id="PF01810">
    <property type="entry name" value="LysE"/>
    <property type="match status" value="1"/>
</dbReference>
<evidence type="ECO:0000256" key="5">
    <source>
        <dbReference type="ARBA" id="ARBA00022989"/>
    </source>
</evidence>
<evidence type="ECO:0000256" key="4">
    <source>
        <dbReference type="ARBA" id="ARBA00022692"/>
    </source>
</evidence>
<dbReference type="RefSeq" id="WP_168835454.1">
    <property type="nucleotide sequence ID" value="NZ_JABAIK010000004.1"/>
</dbReference>
<dbReference type="Proteomes" id="UP000535589">
    <property type="component" value="Unassembled WGS sequence"/>
</dbReference>
<proteinExistence type="inferred from homology"/>
<dbReference type="EMBL" id="JABAIK010000004">
    <property type="protein sequence ID" value="NLS12349.1"/>
    <property type="molecule type" value="Genomic_DNA"/>
</dbReference>
<keyword evidence="6 7" id="KW-0472">Membrane</keyword>
<reference evidence="8 9" key="1">
    <citation type="submission" date="2020-04" db="EMBL/GenBank/DDBJ databases">
        <title>Vibrio sp. SM6, a novel species isolated from seawater.</title>
        <authorList>
            <person name="Wang X."/>
        </authorList>
    </citation>
    <scope>NUCLEOTIDE SEQUENCE [LARGE SCALE GENOMIC DNA]</scope>
    <source>
        <strain evidence="8 9">SM6</strain>
    </source>
</reference>
<accession>A0A7X8TPF1</accession>
<evidence type="ECO:0000256" key="6">
    <source>
        <dbReference type="ARBA" id="ARBA00023136"/>
    </source>
</evidence>
<evidence type="ECO:0000313" key="8">
    <source>
        <dbReference type="EMBL" id="NLS12349.1"/>
    </source>
</evidence>